<evidence type="ECO:0000256" key="1">
    <source>
        <dbReference type="ARBA" id="ARBA00005054"/>
    </source>
</evidence>
<sequence>MAPEEHRIVVLISGSGTNLQALIDAQGTPSLPDAKIVLVLSNRKAAYGLTRAQNVDPPIPTQVLALQPYLKANPGKTRNDYDSEVSKIVLAASPDIIVLAGWMHVLSDTFLGEVERENIPVINIHPALPGAFDGVNAIQRAFDAFGRGEIENSGVMVHKVIREVDRGEPVLVRTVEIKKEDTLEDFEQRLHQTEWGVIVEATKIVLESRGKKPSA</sequence>
<dbReference type="OrthoDB" id="5575075at2759"/>
<dbReference type="CDD" id="cd08645">
    <property type="entry name" value="FMT_core_GART"/>
    <property type="match status" value="1"/>
</dbReference>
<reference evidence="11" key="1">
    <citation type="journal article" date="2020" name="Nat. Commun.">
        <title>Large-scale genome sequencing of mycorrhizal fungi provides insights into the early evolution of symbiotic traits.</title>
        <authorList>
            <person name="Miyauchi S."/>
            <person name="Kiss E."/>
            <person name="Kuo A."/>
            <person name="Drula E."/>
            <person name="Kohler A."/>
            <person name="Sanchez-Garcia M."/>
            <person name="Morin E."/>
            <person name="Andreopoulos B."/>
            <person name="Barry K.W."/>
            <person name="Bonito G."/>
            <person name="Buee M."/>
            <person name="Carver A."/>
            <person name="Chen C."/>
            <person name="Cichocki N."/>
            <person name="Clum A."/>
            <person name="Culley D."/>
            <person name="Crous P.W."/>
            <person name="Fauchery L."/>
            <person name="Girlanda M."/>
            <person name="Hayes R.D."/>
            <person name="Keri Z."/>
            <person name="LaButti K."/>
            <person name="Lipzen A."/>
            <person name="Lombard V."/>
            <person name="Magnuson J."/>
            <person name="Maillard F."/>
            <person name="Murat C."/>
            <person name="Nolan M."/>
            <person name="Ohm R.A."/>
            <person name="Pangilinan J."/>
            <person name="Pereira M.F."/>
            <person name="Perotto S."/>
            <person name="Peter M."/>
            <person name="Pfister S."/>
            <person name="Riley R."/>
            <person name="Sitrit Y."/>
            <person name="Stielow J.B."/>
            <person name="Szollosi G."/>
            <person name="Zifcakova L."/>
            <person name="Stursova M."/>
            <person name="Spatafora J.W."/>
            <person name="Tedersoo L."/>
            <person name="Vaario L.M."/>
            <person name="Yamada A."/>
            <person name="Yan M."/>
            <person name="Wang P."/>
            <person name="Xu J."/>
            <person name="Bruns T."/>
            <person name="Baldrian P."/>
            <person name="Vilgalys R."/>
            <person name="Dunand C."/>
            <person name="Henrissat B."/>
            <person name="Grigoriev I.V."/>
            <person name="Hibbett D."/>
            <person name="Nagy L.G."/>
            <person name="Martin F.M."/>
        </authorList>
    </citation>
    <scope>NUCLEOTIDE SEQUENCE</scope>
    <source>
        <strain evidence="11">UH-Tt-Lm1</strain>
    </source>
</reference>
<comment type="pathway">
    <text evidence="1">Purine metabolism; IMP biosynthesis via de novo pathway; N(2)-formyl-N(1)-(5-phospho-D-ribosyl)glycinamide from N(1)-(5-phospho-D-ribosyl)glycinamide (10-formyl THF route): step 1/1.</text>
</comment>
<evidence type="ECO:0000256" key="7">
    <source>
        <dbReference type="ARBA" id="ARBA00041324"/>
    </source>
</evidence>
<organism evidence="11 12">
    <name type="scientific">Thelephora terrestris</name>
    <dbReference type="NCBI Taxonomy" id="56493"/>
    <lineage>
        <taxon>Eukaryota</taxon>
        <taxon>Fungi</taxon>
        <taxon>Dikarya</taxon>
        <taxon>Basidiomycota</taxon>
        <taxon>Agaricomycotina</taxon>
        <taxon>Agaricomycetes</taxon>
        <taxon>Thelephorales</taxon>
        <taxon>Thelephoraceae</taxon>
        <taxon>Thelephora</taxon>
    </lineage>
</organism>
<accession>A0A9P6L575</accession>
<evidence type="ECO:0000313" key="11">
    <source>
        <dbReference type="EMBL" id="KAF9783211.1"/>
    </source>
</evidence>
<evidence type="ECO:0000256" key="8">
    <source>
        <dbReference type="ARBA" id="ARBA00041682"/>
    </source>
</evidence>
<protein>
    <recommendedName>
        <fullName evidence="3">Phosphoribosylglycinamide formyltransferase</fullName>
        <ecNumber evidence="2">2.1.2.2</ecNumber>
    </recommendedName>
    <alternativeName>
        <fullName evidence="8">5'-phosphoribosylglycinamide transformylase</fullName>
    </alternativeName>
    <alternativeName>
        <fullName evidence="7">GAR transformylase</fullName>
    </alternativeName>
</protein>
<dbReference type="Pfam" id="PF00551">
    <property type="entry name" value="Formyl_trans_N"/>
    <property type="match status" value="1"/>
</dbReference>
<evidence type="ECO:0000256" key="2">
    <source>
        <dbReference type="ARBA" id="ARBA00012254"/>
    </source>
</evidence>
<evidence type="ECO:0000256" key="9">
    <source>
        <dbReference type="ARBA" id="ARBA00047664"/>
    </source>
</evidence>
<dbReference type="EC" id="2.1.2.2" evidence="2"/>
<dbReference type="EMBL" id="WIUZ02000010">
    <property type="protein sequence ID" value="KAF9783211.1"/>
    <property type="molecule type" value="Genomic_DNA"/>
</dbReference>
<comment type="caution">
    <text evidence="11">The sequence shown here is derived from an EMBL/GenBank/DDBJ whole genome shotgun (WGS) entry which is preliminary data.</text>
</comment>
<dbReference type="GO" id="GO:0005737">
    <property type="term" value="C:cytoplasm"/>
    <property type="evidence" value="ECO:0007669"/>
    <property type="project" value="TreeGrafter"/>
</dbReference>
<evidence type="ECO:0000256" key="5">
    <source>
        <dbReference type="ARBA" id="ARBA00022755"/>
    </source>
</evidence>
<feature type="domain" description="Formyl transferase N-terminal" evidence="10">
    <location>
        <begin position="7"/>
        <end position="201"/>
    </location>
</feature>
<dbReference type="InterPro" id="IPR004607">
    <property type="entry name" value="GART"/>
</dbReference>
<dbReference type="PANTHER" id="PTHR43369:SF2">
    <property type="entry name" value="PHOSPHORIBOSYLGLYCINAMIDE FORMYLTRANSFERASE"/>
    <property type="match status" value="1"/>
</dbReference>
<comment type="catalytic activity">
    <reaction evidence="9">
        <text>N(1)-(5-phospho-beta-D-ribosyl)glycinamide + (6R)-10-formyltetrahydrofolate = N(2)-formyl-N(1)-(5-phospho-beta-D-ribosyl)glycinamide + (6S)-5,6,7,8-tetrahydrofolate + H(+)</text>
        <dbReference type="Rhea" id="RHEA:15053"/>
        <dbReference type="ChEBI" id="CHEBI:15378"/>
        <dbReference type="ChEBI" id="CHEBI:57453"/>
        <dbReference type="ChEBI" id="CHEBI:143788"/>
        <dbReference type="ChEBI" id="CHEBI:147286"/>
        <dbReference type="ChEBI" id="CHEBI:195366"/>
        <dbReference type="EC" id="2.1.2.2"/>
    </reaction>
</comment>
<dbReference type="HAMAP" id="MF_01930">
    <property type="entry name" value="PurN"/>
    <property type="match status" value="1"/>
</dbReference>
<dbReference type="GO" id="GO:0004644">
    <property type="term" value="F:phosphoribosylglycinamide formyltransferase activity"/>
    <property type="evidence" value="ECO:0007669"/>
    <property type="project" value="UniProtKB-EC"/>
</dbReference>
<dbReference type="NCBIfam" id="TIGR00639">
    <property type="entry name" value="PurN"/>
    <property type="match status" value="1"/>
</dbReference>
<reference evidence="11" key="2">
    <citation type="submission" date="2020-11" db="EMBL/GenBank/DDBJ databases">
        <authorList>
            <consortium name="DOE Joint Genome Institute"/>
            <person name="Kuo A."/>
            <person name="Miyauchi S."/>
            <person name="Kiss E."/>
            <person name="Drula E."/>
            <person name="Kohler A."/>
            <person name="Sanchez-Garcia M."/>
            <person name="Andreopoulos B."/>
            <person name="Barry K.W."/>
            <person name="Bonito G."/>
            <person name="Buee M."/>
            <person name="Carver A."/>
            <person name="Chen C."/>
            <person name="Cichocki N."/>
            <person name="Clum A."/>
            <person name="Culley D."/>
            <person name="Crous P.W."/>
            <person name="Fauchery L."/>
            <person name="Girlanda M."/>
            <person name="Hayes R."/>
            <person name="Keri Z."/>
            <person name="Labutti K."/>
            <person name="Lipzen A."/>
            <person name="Lombard V."/>
            <person name="Magnuson J."/>
            <person name="Maillard F."/>
            <person name="Morin E."/>
            <person name="Murat C."/>
            <person name="Nolan M."/>
            <person name="Ohm R."/>
            <person name="Pangilinan J."/>
            <person name="Pereira M."/>
            <person name="Perotto S."/>
            <person name="Peter M."/>
            <person name="Riley R."/>
            <person name="Sitrit Y."/>
            <person name="Stielow B."/>
            <person name="Szollosi G."/>
            <person name="Zifcakova L."/>
            <person name="Stursova M."/>
            <person name="Spatafora J.W."/>
            <person name="Tedersoo L."/>
            <person name="Vaario L.-M."/>
            <person name="Yamada A."/>
            <person name="Yan M."/>
            <person name="Wang P."/>
            <person name="Xu J."/>
            <person name="Bruns T."/>
            <person name="Baldrian P."/>
            <person name="Vilgalys R."/>
            <person name="Henrissat B."/>
            <person name="Grigoriev I.V."/>
            <person name="Hibbett D."/>
            <person name="Nagy L.G."/>
            <person name="Martin F.M."/>
        </authorList>
    </citation>
    <scope>NUCLEOTIDE SEQUENCE</scope>
    <source>
        <strain evidence="11">UH-Tt-Lm1</strain>
    </source>
</reference>
<dbReference type="Gene3D" id="3.40.50.170">
    <property type="entry name" value="Formyl transferase, N-terminal domain"/>
    <property type="match status" value="1"/>
</dbReference>
<proteinExistence type="inferred from homology"/>
<dbReference type="SUPFAM" id="SSF53328">
    <property type="entry name" value="Formyltransferase"/>
    <property type="match status" value="1"/>
</dbReference>
<evidence type="ECO:0000256" key="4">
    <source>
        <dbReference type="ARBA" id="ARBA00022679"/>
    </source>
</evidence>
<dbReference type="InterPro" id="IPR002376">
    <property type="entry name" value="Formyl_transf_N"/>
</dbReference>
<dbReference type="GO" id="GO:0006189">
    <property type="term" value="P:'de novo' IMP biosynthetic process"/>
    <property type="evidence" value="ECO:0007669"/>
    <property type="project" value="InterPro"/>
</dbReference>
<keyword evidence="4" id="KW-0808">Transferase</keyword>
<keyword evidence="5" id="KW-0658">Purine biosynthesis</keyword>
<gene>
    <name evidence="11" type="ORF">BJ322DRAFT_141458</name>
</gene>
<dbReference type="Proteomes" id="UP000736335">
    <property type="component" value="Unassembled WGS sequence"/>
</dbReference>
<dbReference type="PANTHER" id="PTHR43369">
    <property type="entry name" value="PHOSPHORIBOSYLGLYCINAMIDE FORMYLTRANSFERASE"/>
    <property type="match status" value="1"/>
</dbReference>
<evidence type="ECO:0000259" key="10">
    <source>
        <dbReference type="Pfam" id="PF00551"/>
    </source>
</evidence>
<evidence type="ECO:0000313" key="12">
    <source>
        <dbReference type="Proteomes" id="UP000736335"/>
    </source>
</evidence>
<dbReference type="FunFam" id="3.40.50.170:FF:000009">
    <property type="entry name" value="Phosphoribosylglycinamide formyltransferase (Eurofung)"/>
    <property type="match status" value="1"/>
</dbReference>
<evidence type="ECO:0000256" key="3">
    <source>
        <dbReference type="ARBA" id="ARBA00022076"/>
    </source>
</evidence>
<dbReference type="InterPro" id="IPR036477">
    <property type="entry name" value="Formyl_transf_N_sf"/>
</dbReference>
<keyword evidence="12" id="KW-1185">Reference proteome</keyword>
<comment type="similarity">
    <text evidence="6">Belongs to the GART family.</text>
</comment>
<dbReference type="AlphaFoldDB" id="A0A9P6L575"/>
<evidence type="ECO:0000256" key="6">
    <source>
        <dbReference type="ARBA" id="ARBA00038440"/>
    </source>
</evidence>
<name>A0A9P6L575_9AGAM</name>